<name>W6Y3D4_COCC2</name>
<dbReference type="GeneID" id="19146548"/>
<reference evidence="1 2" key="1">
    <citation type="journal article" date="2013" name="PLoS Genet.">
        <title>Comparative genome structure, secondary metabolite, and effector coding capacity across Cochliobolus pathogens.</title>
        <authorList>
            <person name="Condon B.J."/>
            <person name="Leng Y."/>
            <person name="Wu D."/>
            <person name="Bushley K.E."/>
            <person name="Ohm R.A."/>
            <person name="Otillar R."/>
            <person name="Martin J."/>
            <person name="Schackwitz W."/>
            <person name="Grimwood J."/>
            <person name="MohdZainudin N."/>
            <person name="Xue C."/>
            <person name="Wang R."/>
            <person name="Manning V.A."/>
            <person name="Dhillon B."/>
            <person name="Tu Z.J."/>
            <person name="Steffenson B.J."/>
            <person name="Salamov A."/>
            <person name="Sun H."/>
            <person name="Lowry S."/>
            <person name="LaButti K."/>
            <person name="Han J."/>
            <person name="Copeland A."/>
            <person name="Lindquist E."/>
            <person name="Barry K."/>
            <person name="Schmutz J."/>
            <person name="Baker S.E."/>
            <person name="Ciuffetti L.M."/>
            <person name="Grigoriev I.V."/>
            <person name="Zhong S."/>
            <person name="Turgeon B.G."/>
        </authorList>
    </citation>
    <scope>NUCLEOTIDE SEQUENCE [LARGE SCALE GENOMIC DNA]</scope>
    <source>
        <strain evidence="1 2">26-R-13</strain>
    </source>
</reference>
<protein>
    <submittedName>
        <fullName evidence="1">Uncharacterized protein</fullName>
    </submittedName>
</protein>
<proteinExistence type="predicted"/>
<dbReference type="KEGG" id="bze:COCCADRAFT_29319"/>
<dbReference type="OrthoDB" id="3770722at2759"/>
<dbReference type="Proteomes" id="UP000053841">
    <property type="component" value="Unassembled WGS sequence"/>
</dbReference>
<dbReference type="EMBL" id="KI964737">
    <property type="protein sequence ID" value="EUC29624.1"/>
    <property type="molecule type" value="Genomic_DNA"/>
</dbReference>
<organism evidence="1 2">
    <name type="scientific">Cochliobolus carbonum (strain 26-R-13)</name>
    <name type="common">Maize leaf spot fungus</name>
    <name type="synonym">Bipolaris zeicola</name>
    <dbReference type="NCBI Taxonomy" id="930089"/>
    <lineage>
        <taxon>Eukaryota</taxon>
        <taxon>Fungi</taxon>
        <taxon>Dikarya</taxon>
        <taxon>Ascomycota</taxon>
        <taxon>Pezizomycotina</taxon>
        <taxon>Dothideomycetes</taxon>
        <taxon>Pleosporomycetidae</taxon>
        <taxon>Pleosporales</taxon>
        <taxon>Pleosporineae</taxon>
        <taxon>Pleosporaceae</taxon>
        <taxon>Bipolaris</taxon>
    </lineage>
</organism>
<evidence type="ECO:0000313" key="2">
    <source>
        <dbReference type="Proteomes" id="UP000053841"/>
    </source>
</evidence>
<accession>W6Y3D4</accession>
<dbReference type="RefSeq" id="XP_007716065.1">
    <property type="nucleotide sequence ID" value="XM_007717875.1"/>
</dbReference>
<evidence type="ECO:0000313" key="1">
    <source>
        <dbReference type="EMBL" id="EUC29624.1"/>
    </source>
</evidence>
<gene>
    <name evidence="1" type="ORF">COCCADRAFT_29319</name>
</gene>
<dbReference type="HOGENOM" id="CLU_061853_0_0_1"/>
<dbReference type="AlphaFoldDB" id="W6Y3D4"/>
<keyword evidence="2" id="KW-1185">Reference proteome</keyword>
<sequence>MDATGSNTNNLEYLVYDKDATIVNPSTATRPTPIQPITTIVPVLDRTAYNEAEETEGSERTLDYVRVQLKALQYLASLPADMLNGQQACEWTQMISPTNFKPTAQEALRLCYYLRSQGFDTFATFKRGYMRLYVANQESYMRNLRVDVLYWKQDVTTNDVSYQCSPRTPGLVVGGRRNAAPMISLHSAEGQALYDYYHRFYEEQRMEEQQRQDQRTLDSLATLASAAEIRLQNLVADENPDLGEIEVTLMQLEEYRARLRGD</sequence>